<evidence type="ECO:0000256" key="4">
    <source>
        <dbReference type="ARBA" id="ARBA00023065"/>
    </source>
</evidence>
<dbReference type="GO" id="GO:0005886">
    <property type="term" value="C:plasma membrane"/>
    <property type="evidence" value="ECO:0007669"/>
    <property type="project" value="UniProtKB-SubCell"/>
</dbReference>
<comment type="subcellular location">
    <subcellularLocation>
        <location evidence="8">Cell membrane</location>
        <topology evidence="8">Peripheral membrane protein</topology>
    </subcellularLocation>
    <subcellularLocation>
        <location evidence="1">Membrane</location>
    </subcellularLocation>
</comment>
<comment type="function">
    <text evidence="8">This protein is part of the stalk that links CF(0) to CF(1). It either transmits conformational changes from CF(0) to CF(1) or is implicated in proton conduction.</text>
</comment>
<dbReference type="PROSITE" id="PS00389">
    <property type="entry name" value="ATPASE_DELTA"/>
    <property type="match status" value="1"/>
</dbReference>
<dbReference type="GO" id="GO:0045259">
    <property type="term" value="C:proton-transporting ATP synthase complex"/>
    <property type="evidence" value="ECO:0007669"/>
    <property type="project" value="UniProtKB-KW"/>
</dbReference>
<keyword evidence="3 8" id="KW-0375">Hydrogen ion transport</keyword>
<keyword evidence="7 8" id="KW-0066">ATP synthesis</keyword>
<dbReference type="Proteomes" id="UP000067444">
    <property type="component" value="Chromosome"/>
</dbReference>
<evidence type="ECO:0000256" key="5">
    <source>
        <dbReference type="ARBA" id="ARBA00023136"/>
    </source>
</evidence>
<dbReference type="PATRIC" id="fig|1458307.3.peg.638"/>
<reference evidence="9 10" key="1">
    <citation type="journal article" date="2015" name="Genome Announc.">
        <title>Closed Genome Sequence of Octadecabacter temperatus SB1, the First Mesophilic Species of the Genus Octadecabacter.</title>
        <authorList>
            <person name="Voget S."/>
            <person name="Billerbeck S."/>
            <person name="Simon M."/>
            <person name="Daniel R."/>
        </authorList>
    </citation>
    <scope>NUCLEOTIDE SEQUENCE [LARGE SCALE GENOMIC DNA]</scope>
    <source>
        <strain evidence="9 10">SB1</strain>
    </source>
</reference>
<keyword evidence="4 8" id="KW-0406">Ion transport</keyword>
<dbReference type="SUPFAM" id="SSF47928">
    <property type="entry name" value="N-terminal domain of the delta subunit of the F1F0-ATP synthase"/>
    <property type="match status" value="1"/>
</dbReference>
<evidence type="ECO:0000256" key="7">
    <source>
        <dbReference type="ARBA" id="ARBA00023310"/>
    </source>
</evidence>
<dbReference type="GO" id="GO:0046933">
    <property type="term" value="F:proton-transporting ATP synthase activity, rotational mechanism"/>
    <property type="evidence" value="ECO:0007669"/>
    <property type="project" value="UniProtKB-UniRule"/>
</dbReference>
<proteinExistence type="inferred from homology"/>
<evidence type="ECO:0000256" key="1">
    <source>
        <dbReference type="ARBA" id="ARBA00004370"/>
    </source>
</evidence>
<dbReference type="NCBIfam" id="NF004406">
    <property type="entry name" value="PRK05758.3-2"/>
    <property type="match status" value="1"/>
</dbReference>
<accession>A0A0K0Y2Q2</accession>
<dbReference type="EMBL" id="CP012160">
    <property type="protein sequence ID" value="AKS45192.1"/>
    <property type="molecule type" value="Genomic_DNA"/>
</dbReference>
<dbReference type="InterPro" id="IPR000711">
    <property type="entry name" value="ATPase_OSCP/dsu"/>
</dbReference>
<keyword evidence="5 8" id="KW-0472">Membrane</keyword>
<evidence type="ECO:0000256" key="2">
    <source>
        <dbReference type="ARBA" id="ARBA00022448"/>
    </source>
</evidence>
<name>A0A0K0Y2Q2_9RHOB</name>
<dbReference type="STRING" id="1458307.OSB_06310"/>
<sequence length="196" mass="20529">MQGPDFERVDVSEPASISSGIAARYATAVFELSTGAKGLKALETDINALGAALDSSDDLRALISSPLYSREEQGAAMAGVAKKMKLSKTMTNTLALMASKRRLFVVPQMVASLHAKIAEQKGEVTADVVSAKALTKAQSDKLAKTLSASVGSDVKINATVDETLIGGLVVKVGSKMIDTSVKSKLNALQNTMKEAR</sequence>
<evidence type="ECO:0000256" key="6">
    <source>
        <dbReference type="ARBA" id="ARBA00023196"/>
    </source>
</evidence>
<dbReference type="KEGG" id="otm:OSB_06310"/>
<dbReference type="NCBIfam" id="NF004402">
    <property type="entry name" value="PRK05758.2-2"/>
    <property type="match status" value="1"/>
</dbReference>
<evidence type="ECO:0000313" key="10">
    <source>
        <dbReference type="Proteomes" id="UP000067444"/>
    </source>
</evidence>
<dbReference type="NCBIfam" id="TIGR01145">
    <property type="entry name" value="ATP_synt_delta"/>
    <property type="match status" value="1"/>
</dbReference>
<keyword evidence="2 8" id="KW-0813">Transport</keyword>
<dbReference type="HAMAP" id="MF_01416">
    <property type="entry name" value="ATP_synth_delta_bact"/>
    <property type="match status" value="1"/>
</dbReference>
<dbReference type="InterPro" id="IPR026015">
    <property type="entry name" value="ATP_synth_OSCP/delta_N_sf"/>
</dbReference>
<comment type="function">
    <text evidence="8">F(1)F(0) ATP synthase produces ATP from ADP in the presence of a proton or sodium gradient. F-type ATPases consist of two structural domains, F(1) containing the extramembraneous catalytic core and F(0) containing the membrane proton channel, linked together by a central stalk and a peripheral stalk. During catalysis, ATP synthesis in the catalytic domain of F(1) is coupled via a rotary mechanism of the central stalk subunits to proton translocation.</text>
</comment>
<evidence type="ECO:0000313" key="9">
    <source>
        <dbReference type="EMBL" id="AKS45192.1"/>
    </source>
</evidence>
<dbReference type="Pfam" id="PF00213">
    <property type="entry name" value="OSCP"/>
    <property type="match status" value="1"/>
</dbReference>
<dbReference type="InterPro" id="IPR020781">
    <property type="entry name" value="ATPase_OSCP/d_CS"/>
</dbReference>
<dbReference type="PANTHER" id="PTHR11910">
    <property type="entry name" value="ATP SYNTHASE DELTA CHAIN"/>
    <property type="match status" value="1"/>
</dbReference>
<dbReference type="AlphaFoldDB" id="A0A0K0Y2Q2"/>
<dbReference type="PRINTS" id="PR00125">
    <property type="entry name" value="ATPASEDELTA"/>
</dbReference>
<dbReference type="Gene3D" id="1.10.520.20">
    <property type="entry name" value="N-terminal domain of the delta subunit of the F1F0-ATP synthase"/>
    <property type="match status" value="1"/>
</dbReference>
<evidence type="ECO:0000256" key="3">
    <source>
        <dbReference type="ARBA" id="ARBA00022781"/>
    </source>
</evidence>
<evidence type="ECO:0000256" key="8">
    <source>
        <dbReference type="HAMAP-Rule" id="MF_01416"/>
    </source>
</evidence>
<keyword evidence="10" id="KW-1185">Reference proteome</keyword>
<keyword evidence="6 8" id="KW-0139">CF(1)</keyword>
<comment type="similarity">
    <text evidence="8">Belongs to the ATPase delta chain family.</text>
</comment>
<gene>
    <name evidence="8 9" type="primary">atpH</name>
    <name evidence="9" type="ORF">OSB_06310</name>
</gene>
<keyword evidence="8" id="KW-1003">Cell membrane</keyword>
<protein>
    <recommendedName>
        <fullName evidence="8">ATP synthase subunit delta</fullName>
    </recommendedName>
    <alternativeName>
        <fullName evidence="8">ATP synthase F(1) sector subunit delta</fullName>
    </alternativeName>
    <alternativeName>
        <fullName evidence="8">F-type ATPase subunit delta</fullName>
        <shortName evidence="8">F-ATPase subunit delta</shortName>
    </alternativeName>
</protein>
<organism evidence="9 10">
    <name type="scientific">Octadecabacter temperatus</name>
    <dbReference type="NCBI Taxonomy" id="1458307"/>
    <lineage>
        <taxon>Bacteria</taxon>
        <taxon>Pseudomonadati</taxon>
        <taxon>Pseudomonadota</taxon>
        <taxon>Alphaproteobacteria</taxon>
        <taxon>Rhodobacterales</taxon>
        <taxon>Roseobacteraceae</taxon>
        <taxon>Octadecabacter</taxon>
    </lineage>
</organism>